<dbReference type="AlphaFoldDB" id="A0A914YAZ3"/>
<accession>A0A914YAZ3</accession>
<name>A0A914YAZ3_9BILA</name>
<feature type="region of interest" description="Disordered" evidence="1">
    <location>
        <begin position="1"/>
        <end position="61"/>
    </location>
</feature>
<reference evidence="3" key="1">
    <citation type="submission" date="2022-11" db="UniProtKB">
        <authorList>
            <consortium name="WormBaseParasite"/>
        </authorList>
    </citation>
    <scope>IDENTIFICATION</scope>
</reference>
<evidence type="ECO:0000313" key="2">
    <source>
        <dbReference type="Proteomes" id="UP000887577"/>
    </source>
</evidence>
<protein>
    <submittedName>
        <fullName evidence="3">Uncharacterized protein</fullName>
    </submittedName>
</protein>
<dbReference type="WBParaSite" id="PSU_v2.g16588.t1">
    <property type="protein sequence ID" value="PSU_v2.g16588.t1"/>
    <property type="gene ID" value="PSU_v2.g16588"/>
</dbReference>
<dbReference type="Proteomes" id="UP000887577">
    <property type="component" value="Unplaced"/>
</dbReference>
<proteinExistence type="predicted"/>
<evidence type="ECO:0000313" key="3">
    <source>
        <dbReference type="WBParaSite" id="PSU_v2.g16588.t1"/>
    </source>
</evidence>
<feature type="compositionally biased region" description="Low complexity" evidence="1">
    <location>
        <begin position="30"/>
        <end position="48"/>
    </location>
</feature>
<feature type="compositionally biased region" description="Basic and acidic residues" evidence="1">
    <location>
        <begin position="50"/>
        <end position="61"/>
    </location>
</feature>
<keyword evidence="2" id="KW-1185">Reference proteome</keyword>
<evidence type="ECO:0000256" key="1">
    <source>
        <dbReference type="SAM" id="MobiDB-lite"/>
    </source>
</evidence>
<sequence>MEQLRKKFGRPLSGAGSKRKLNEPSKLEPTSKIASTSPPTKTTSQKPKPVQKEEKKMKGEEGKKNYNTCAKEFNTLKDYTLIIVGIPTIEVEESPNLKVIKLPYMAPEKLTSVLKETKGWDETNHAVVVIPRAWSDIEGADDMIYKLMDVLENLSATLELSFLAPPIDDKTPKDVHRFIDRVKSKMILHDLPPAKFQSRGRICQKWYANAIKGFVNMIMEKEKDTDMKSISDISLNA</sequence>
<organism evidence="2 3">
    <name type="scientific">Panagrolaimus superbus</name>
    <dbReference type="NCBI Taxonomy" id="310955"/>
    <lineage>
        <taxon>Eukaryota</taxon>
        <taxon>Metazoa</taxon>
        <taxon>Ecdysozoa</taxon>
        <taxon>Nematoda</taxon>
        <taxon>Chromadorea</taxon>
        <taxon>Rhabditida</taxon>
        <taxon>Tylenchina</taxon>
        <taxon>Panagrolaimomorpha</taxon>
        <taxon>Panagrolaimoidea</taxon>
        <taxon>Panagrolaimidae</taxon>
        <taxon>Panagrolaimus</taxon>
    </lineage>
</organism>